<dbReference type="AlphaFoldDB" id="A0A8J6XTM3"/>
<accession>A0A8J6XTM3</accession>
<feature type="domain" description="DUF1508" evidence="1">
    <location>
        <begin position="11"/>
        <end position="51"/>
    </location>
</feature>
<dbReference type="InterPro" id="IPR036913">
    <property type="entry name" value="YegP-like_sf"/>
</dbReference>
<dbReference type="SUPFAM" id="SSF160113">
    <property type="entry name" value="YegP-like"/>
    <property type="match status" value="2"/>
</dbReference>
<dbReference type="InterPro" id="IPR051141">
    <property type="entry name" value="UPF0339_domain"/>
</dbReference>
<dbReference type="Pfam" id="PF07411">
    <property type="entry name" value="DUF1508"/>
    <property type="match status" value="2"/>
</dbReference>
<reference evidence="2 3" key="1">
    <citation type="submission" date="2020-08" db="EMBL/GenBank/DDBJ databases">
        <title>Acidobacteriota in marine sediments use diverse sulfur dissimilation pathways.</title>
        <authorList>
            <person name="Wasmund K."/>
        </authorList>
    </citation>
    <scope>NUCLEOTIDE SEQUENCE [LARGE SCALE GENOMIC DNA]</scope>
    <source>
        <strain evidence="2">MAG AM4</strain>
    </source>
</reference>
<dbReference type="InterPro" id="IPR010879">
    <property type="entry name" value="DUF1508"/>
</dbReference>
<evidence type="ECO:0000313" key="3">
    <source>
        <dbReference type="Proteomes" id="UP000648239"/>
    </source>
</evidence>
<dbReference type="Proteomes" id="UP000648239">
    <property type="component" value="Unassembled WGS sequence"/>
</dbReference>
<dbReference type="Gene3D" id="2.30.29.80">
    <property type="match status" value="1"/>
</dbReference>
<evidence type="ECO:0000259" key="1">
    <source>
        <dbReference type="Pfam" id="PF07411"/>
    </source>
</evidence>
<protein>
    <submittedName>
        <fullName evidence="2">YegP family protein</fullName>
    </submittedName>
</protein>
<organism evidence="2 3">
    <name type="scientific">Candidatus Polarisedimenticola svalbardensis</name>
    <dbReference type="NCBI Taxonomy" id="2886004"/>
    <lineage>
        <taxon>Bacteria</taxon>
        <taxon>Pseudomonadati</taxon>
        <taxon>Acidobacteriota</taxon>
        <taxon>Candidatus Polarisedimenticolia</taxon>
        <taxon>Candidatus Polarisedimenticolales</taxon>
        <taxon>Candidatus Polarisedimenticolaceae</taxon>
        <taxon>Candidatus Polarisedimenticola</taxon>
    </lineage>
</organism>
<dbReference type="PANTHER" id="PTHR40606">
    <property type="match status" value="1"/>
</dbReference>
<feature type="domain" description="DUF1508" evidence="1">
    <location>
        <begin position="62"/>
        <end position="108"/>
    </location>
</feature>
<name>A0A8J6XTM3_9BACT</name>
<dbReference type="PANTHER" id="PTHR40606:SF1">
    <property type="entry name" value="UPF0339 PROTEIN YEGP"/>
    <property type="match status" value="1"/>
</dbReference>
<gene>
    <name evidence="2" type="ORF">IFK94_05660</name>
</gene>
<sequence>MASKFVLKKAAGGQFMFNLVASNGRIVLTSERYKSKASAANGIKSVKKHAKAIKNFERGKTKNGGTKFVLKASNGEPVGRSQTYKGPSGCTGGIASVKRCAPGSKVDDLT</sequence>
<evidence type="ECO:0000313" key="2">
    <source>
        <dbReference type="EMBL" id="MBD3867593.1"/>
    </source>
</evidence>
<dbReference type="EMBL" id="JACXWD010000012">
    <property type="protein sequence ID" value="MBD3867593.1"/>
    <property type="molecule type" value="Genomic_DNA"/>
</dbReference>
<proteinExistence type="predicted"/>
<comment type="caution">
    <text evidence="2">The sequence shown here is derived from an EMBL/GenBank/DDBJ whole genome shotgun (WGS) entry which is preliminary data.</text>
</comment>